<sequence length="185" mass="19969">VEALAKNTAKELPETLQAMEESAREVEALAAETREALSKLDATEYVESLVNDFTAKMKDPTKDFRDLGDDATEYVRRLSLELGLVMQSVGIYLDDGAFDEDAKNLSAAEKARRKNALTEAISAAKETTESAAKLSTQLQGAANGESKGRDLAEIVGKIALASKQVSTAMTRVVESTSESFRSTDE</sequence>
<feature type="non-terminal residue" evidence="1">
    <location>
        <position position="1"/>
    </location>
</feature>
<dbReference type="OMA" id="RRASDAW"/>
<dbReference type="Gramene" id="ABO99271">
    <property type="protein sequence ID" value="ABO99271"/>
    <property type="gene ID" value="OSTLU_93622"/>
</dbReference>
<dbReference type="GeneID" id="5005184"/>
<dbReference type="HOGENOM" id="CLU_106017_0_0_1"/>
<dbReference type="KEGG" id="olu:OSTLU_94157"/>
<dbReference type="RefSeq" id="XP_001420978.1">
    <property type="nucleotide sequence ID" value="XM_001420941.1"/>
</dbReference>
<dbReference type="Gramene" id="ABP01275">
    <property type="protein sequence ID" value="ABP01275"/>
    <property type="gene ID" value="OSTLU_94157"/>
</dbReference>
<evidence type="ECO:0000313" key="2">
    <source>
        <dbReference type="EMBL" id="ABP01275.1"/>
    </source>
</evidence>
<evidence type="ECO:0000313" key="1">
    <source>
        <dbReference type="EMBL" id="ABO99271.1"/>
    </source>
</evidence>
<dbReference type="EMBL" id="CP000593">
    <property type="protein sequence ID" value="ABO99271.1"/>
    <property type="molecule type" value="Genomic_DNA"/>
</dbReference>
<gene>
    <name evidence="1" type="ORF">OSTLU_93622</name>
    <name evidence="2" type="ORF">OSTLU_94157</name>
</gene>
<name>A4S6N3_OSTLU</name>
<keyword evidence="3" id="KW-1185">Reference proteome</keyword>
<dbReference type="RefSeq" id="XP_001422916.1">
    <property type="nucleotide sequence ID" value="XM_001422879.1"/>
</dbReference>
<evidence type="ECO:0000313" key="3">
    <source>
        <dbReference type="Proteomes" id="UP000001568"/>
    </source>
</evidence>
<organism evidence="1 3">
    <name type="scientific">Ostreococcus lucimarinus (strain CCE9901)</name>
    <dbReference type="NCBI Taxonomy" id="436017"/>
    <lineage>
        <taxon>Eukaryota</taxon>
        <taxon>Viridiplantae</taxon>
        <taxon>Chlorophyta</taxon>
        <taxon>Mamiellophyceae</taxon>
        <taxon>Mamiellales</taxon>
        <taxon>Bathycoccaceae</taxon>
        <taxon>Ostreococcus</taxon>
    </lineage>
</organism>
<dbReference type="Proteomes" id="UP000001568">
    <property type="component" value="Chromosome 13"/>
</dbReference>
<dbReference type="KEGG" id="olu:OSTLU_93622"/>
<dbReference type="Proteomes" id="UP000001568">
    <property type="component" value="Chromosome 21"/>
</dbReference>
<protein>
    <submittedName>
        <fullName evidence="1">Uncharacterized protein</fullName>
    </submittedName>
</protein>
<dbReference type="GeneID" id="5006894"/>
<proteinExistence type="predicted"/>
<dbReference type="OrthoDB" id="501376at2759"/>
<dbReference type="EMBL" id="CP000601">
    <property type="protein sequence ID" value="ABP01275.1"/>
    <property type="molecule type" value="Genomic_DNA"/>
</dbReference>
<accession>A4S6N3</accession>
<dbReference type="AlphaFoldDB" id="A4S6N3"/>
<reference evidence="1 3" key="1">
    <citation type="journal article" date="2007" name="Proc. Natl. Acad. Sci. U.S.A.">
        <title>The tiny eukaryote Ostreococcus provides genomic insights into the paradox of plankton speciation.</title>
        <authorList>
            <person name="Palenik B."/>
            <person name="Grimwood J."/>
            <person name="Aerts A."/>
            <person name="Rouze P."/>
            <person name="Salamov A."/>
            <person name="Putnam N."/>
            <person name="Dupont C."/>
            <person name="Jorgensen R."/>
            <person name="Derelle E."/>
            <person name="Rombauts S."/>
            <person name="Zhou K."/>
            <person name="Otillar R."/>
            <person name="Merchant S.S."/>
            <person name="Podell S."/>
            <person name="Gaasterland T."/>
            <person name="Napoli C."/>
            <person name="Gendler K."/>
            <person name="Manuell A."/>
            <person name="Tai V."/>
            <person name="Vallon O."/>
            <person name="Piganeau G."/>
            <person name="Jancek S."/>
            <person name="Heijde M."/>
            <person name="Jabbari K."/>
            <person name="Bowler C."/>
            <person name="Lohr M."/>
            <person name="Robbens S."/>
            <person name="Werner G."/>
            <person name="Dubchak I."/>
            <person name="Pazour G.J."/>
            <person name="Ren Q."/>
            <person name="Paulsen I."/>
            <person name="Delwiche C."/>
            <person name="Schmutz J."/>
            <person name="Rokhsar D."/>
            <person name="Van de Peer Y."/>
            <person name="Moreau H."/>
            <person name="Grigoriev I.V."/>
        </authorList>
    </citation>
    <scope>NUCLEOTIDE SEQUENCE [LARGE SCALE GENOMIC DNA]</scope>
    <source>
        <strain evidence="1 3">CCE9901</strain>
    </source>
</reference>